<evidence type="ECO:0000256" key="5">
    <source>
        <dbReference type="ARBA" id="ARBA00023194"/>
    </source>
</evidence>
<dbReference type="CDD" id="cd05930">
    <property type="entry name" value="A_NRPS"/>
    <property type="match status" value="1"/>
</dbReference>
<dbReference type="Gene3D" id="3.30.559.10">
    <property type="entry name" value="Chloramphenicol acetyltransferase-like domain"/>
    <property type="match status" value="2"/>
</dbReference>
<name>A0ABS1J643_9BACL</name>
<dbReference type="InterPro" id="IPR045851">
    <property type="entry name" value="AMP-bd_C_sf"/>
</dbReference>
<dbReference type="Gene3D" id="3.30.559.30">
    <property type="entry name" value="Nonribosomal peptide synthetase, condensation domain"/>
    <property type="match status" value="2"/>
</dbReference>
<dbReference type="PROSITE" id="PS00455">
    <property type="entry name" value="AMP_BINDING"/>
    <property type="match status" value="1"/>
</dbReference>
<keyword evidence="9" id="KW-1185">Reference proteome</keyword>
<dbReference type="CDD" id="cd19531">
    <property type="entry name" value="LCL_NRPS-like"/>
    <property type="match status" value="2"/>
</dbReference>
<dbReference type="SUPFAM" id="SSF52777">
    <property type="entry name" value="CoA-dependent acyltransferases"/>
    <property type="match status" value="4"/>
</dbReference>
<dbReference type="InterPro" id="IPR001242">
    <property type="entry name" value="Condensation_dom"/>
</dbReference>
<evidence type="ECO:0000256" key="3">
    <source>
        <dbReference type="ARBA" id="ARBA00022450"/>
    </source>
</evidence>
<dbReference type="InterPro" id="IPR020845">
    <property type="entry name" value="AMP-binding_CS"/>
</dbReference>
<dbReference type="InterPro" id="IPR009081">
    <property type="entry name" value="PP-bd_ACP"/>
</dbReference>
<evidence type="ECO:0000256" key="6">
    <source>
        <dbReference type="SAM" id="MobiDB-lite"/>
    </source>
</evidence>
<dbReference type="Pfam" id="PF00550">
    <property type="entry name" value="PP-binding"/>
    <property type="match status" value="1"/>
</dbReference>
<keyword evidence="3" id="KW-0596">Phosphopantetheine</keyword>
<feature type="domain" description="Carrier" evidence="7">
    <location>
        <begin position="1014"/>
        <end position="1089"/>
    </location>
</feature>
<evidence type="ECO:0000313" key="9">
    <source>
        <dbReference type="Proteomes" id="UP000602284"/>
    </source>
</evidence>
<dbReference type="Gene3D" id="2.30.38.10">
    <property type="entry name" value="Luciferase, Domain 3"/>
    <property type="match status" value="1"/>
</dbReference>
<dbReference type="Pfam" id="PF00501">
    <property type="entry name" value="AMP-binding"/>
    <property type="match status" value="1"/>
</dbReference>
<feature type="compositionally biased region" description="Basic residues" evidence="6">
    <location>
        <begin position="1563"/>
        <end position="1574"/>
    </location>
</feature>
<evidence type="ECO:0000256" key="1">
    <source>
        <dbReference type="ARBA" id="ARBA00001957"/>
    </source>
</evidence>
<reference evidence="8 9" key="1">
    <citation type="submission" date="2021-01" db="EMBL/GenBank/DDBJ databases">
        <title>Tumebacillus sp. strain ITR2 16S ribosomal RNA gene Genome sequencing and assembly.</title>
        <authorList>
            <person name="Kang M."/>
        </authorList>
    </citation>
    <scope>NUCLEOTIDE SEQUENCE [LARGE SCALE GENOMIC DNA]</scope>
    <source>
        <strain evidence="8 9">ITR2</strain>
    </source>
</reference>
<dbReference type="InterPro" id="IPR006162">
    <property type="entry name" value="Ppantetheine_attach_site"/>
</dbReference>
<comment type="caution">
    <text evidence="8">The sequence shown here is derived from an EMBL/GenBank/DDBJ whole genome shotgun (WGS) entry which is preliminary data.</text>
</comment>
<dbReference type="PANTHER" id="PTHR45527">
    <property type="entry name" value="NONRIBOSOMAL PEPTIDE SYNTHETASE"/>
    <property type="match status" value="1"/>
</dbReference>
<comment type="cofactor">
    <cofactor evidence="1">
        <name>pantetheine 4'-phosphate</name>
        <dbReference type="ChEBI" id="CHEBI:47942"/>
    </cofactor>
</comment>
<dbReference type="Pfam" id="PF13193">
    <property type="entry name" value="AMP-binding_C"/>
    <property type="match status" value="1"/>
</dbReference>
<evidence type="ECO:0000259" key="7">
    <source>
        <dbReference type="PROSITE" id="PS50075"/>
    </source>
</evidence>
<proteinExistence type="inferred from homology"/>
<dbReference type="InterPro" id="IPR023213">
    <property type="entry name" value="CAT-like_dom_sf"/>
</dbReference>
<dbReference type="SUPFAM" id="SSF47336">
    <property type="entry name" value="ACP-like"/>
    <property type="match status" value="1"/>
</dbReference>
<dbReference type="Gene3D" id="1.10.1200.10">
    <property type="entry name" value="ACP-like"/>
    <property type="match status" value="1"/>
</dbReference>
<dbReference type="Gene3D" id="3.30.300.30">
    <property type="match status" value="1"/>
</dbReference>
<dbReference type="Gene3D" id="3.40.50.980">
    <property type="match status" value="2"/>
</dbReference>
<comment type="similarity">
    <text evidence="2">Belongs to the ATP-dependent AMP-binding enzyme family.</text>
</comment>
<evidence type="ECO:0000256" key="4">
    <source>
        <dbReference type="ARBA" id="ARBA00022553"/>
    </source>
</evidence>
<protein>
    <submittedName>
        <fullName evidence="8">Amino acid adenylation domain-containing protein</fullName>
    </submittedName>
</protein>
<dbReference type="InterPro" id="IPR025110">
    <property type="entry name" value="AMP-bd_C"/>
</dbReference>
<organism evidence="8 9">
    <name type="scientific">Tumebacillus amylolyticus</name>
    <dbReference type="NCBI Taxonomy" id="2801339"/>
    <lineage>
        <taxon>Bacteria</taxon>
        <taxon>Bacillati</taxon>
        <taxon>Bacillota</taxon>
        <taxon>Bacilli</taxon>
        <taxon>Bacillales</taxon>
        <taxon>Alicyclobacillaceae</taxon>
        <taxon>Tumebacillus</taxon>
    </lineage>
</organism>
<dbReference type="EMBL" id="JAEQNB010000001">
    <property type="protein sequence ID" value="MBL0385640.1"/>
    <property type="molecule type" value="Genomic_DNA"/>
</dbReference>
<dbReference type="PROSITE" id="PS50075">
    <property type="entry name" value="CARRIER"/>
    <property type="match status" value="1"/>
</dbReference>
<sequence>MSNVKDRLSQLTPEQLHALQARLKKDRVAATAKGNSIAALPRDREMYPVSFTQKRMWLLQRMDPDNASYNNASIIRLTGSLDPALMHKSLQEFVNRHEALRTTFHEQGEGELYQRVHDTLELPLPLYDLEHLPIELREEEAKRLMRQEAHQPFDLENGPLIRTFLYRLSEREHLIMFMVHHIVIDGWSASVFLSELGLLYGEASTGTRANLPVPELHFIDFAAWHNEWFNGEVAAKQLAYWKEQLAGKVPALELPADRPRPLIPRYRGSICRLHIETDLIARLQELSREAETTMFMTLMAGFQALLHRYTGQTDFSVGFPVAGRSREETHGIFGPLMNTVPLRALVSEEESFLELLQRVRERVSGAMANPDVPLEKLVEELQPERQPGTSPFYQVMFNLIFEIPETHLPELSIVYEMFDSGVAKFDLVIEAFLKPDGLHLVFEYNTDLFDEATMVRLANSYRILLAGVAEQPERPVWQLPVLTPEDTHRVLVEWNDTATEQDPRTRHVVQAFEEMAAHHATDIAVVGGDVRLTYQELNERANRLARFLRERGVVKDSRVGLCADHTPDMVVGVLAVLKAGGAYVPIDPAYPQDRIAYMMEDSGIELLLTQSKLAERLPDKTRRFLLDTEFETLTEFATDNLDLPITPDDLVYVIYTSGSTGRPKGVLITHGGLMNYLTWAIDTYAQKGHGAPVHSSLAFDLTVTSMYVPLLSGKRVVLAAGSMGVDALVEAMRQSPGYSLTKITPAHLQLLGMEAQSGGDAHTWNHVFVIGGEALTYESIAPWQQLAPDTVLINEYGPTETVVGCCVYSVPRGEQAAGTVPIGRPIANTQLYVLDRHFQPVPIGAVGELYISGYGVARGYLNRPELTAERFVENPFVPGTRMYKTGDLARYLSDGNLVYLGRLDDQVKIRGYRIELGEIETVLATHAQVKLAAVVVQDDGQGDKRLVGYYTTADGGPIPTRDLRSFLKDTLPPHMVPAALVHLENMPLTVNGKIDRKALPALERTGTQEAVEAVPITQLELQVKAVWEAVLKREQVNVTDNFYEIGGHSVNAILITSRLKKALQVDFQIRDIFQAPTVRELATFLGAKLRAEHGDELPALTHVKRDQPLPLSYEQQRLWLSDQMQQDTQYNVRFVWELEGPVQPGALEQSFLEIIRRHEALRTVFRLEGTQPVQVILPEVAFQIERFDLRGLSDEQQQAQLDEHLQSINTPFDLAEGPMLRAKLLQRSEVRHVLHLCVHHIIGDGWSLDILARELTALYEAYAEGRDVSLPEPRLTYADYAVWQRRLLEEGYLDGQLHYWQNKLAGAAPLLDLRPDFPRPAVQSVNGDTLRLQLPAGLQEGLEAYSRQERATLFMTLLSAYNLVLSQRSGTDDILVGIPIANRHQEETQAVFGMFLNTLAIRSDLSGVETFRDLLASVRDSSHEAFSNQEVPFDRVIEAVNPERNTAYSPLVQVWFNHQNTPRREFELKGLTLRQQPVAEEAVKFDFMLEALTETDGQLNVSFSYNTDLYRAWTAELLAGQWQAVLTRIVKQPEVTLSELRLELAELARLAEEQHKQSFQSARRSKLQAIKSKKTGGTTE</sequence>
<gene>
    <name evidence="8" type="ORF">JJB07_03160</name>
</gene>
<dbReference type="NCBIfam" id="TIGR01733">
    <property type="entry name" value="AA-adenyl-dom"/>
    <property type="match status" value="1"/>
</dbReference>
<feature type="region of interest" description="Disordered" evidence="6">
    <location>
        <begin position="1556"/>
        <end position="1580"/>
    </location>
</feature>
<dbReference type="PANTHER" id="PTHR45527:SF1">
    <property type="entry name" value="FATTY ACID SYNTHASE"/>
    <property type="match status" value="1"/>
</dbReference>
<dbReference type="InterPro" id="IPR020806">
    <property type="entry name" value="PKS_PP-bd"/>
</dbReference>
<dbReference type="InterPro" id="IPR036736">
    <property type="entry name" value="ACP-like_sf"/>
</dbReference>
<keyword evidence="5" id="KW-0045">Antibiotic biosynthesis</keyword>
<dbReference type="SMART" id="SM00823">
    <property type="entry name" value="PKS_PP"/>
    <property type="match status" value="1"/>
</dbReference>
<dbReference type="RefSeq" id="WP_201631035.1">
    <property type="nucleotide sequence ID" value="NZ_JAEQNB010000001.1"/>
</dbReference>
<evidence type="ECO:0000256" key="2">
    <source>
        <dbReference type="ARBA" id="ARBA00006432"/>
    </source>
</evidence>
<keyword evidence="4" id="KW-0597">Phosphoprotein</keyword>
<dbReference type="PROSITE" id="PS00012">
    <property type="entry name" value="PHOSPHOPANTETHEINE"/>
    <property type="match status" value="1"/>
</dbReference>
<evidence type="ECO:0000313" key="8">
    <source>
        <dbReference type="EMBL" id="MBL0385640.1"/>
    </source>
</evidence>
<dbReference type="InterPro" id="IPR010071">
    <property type="entry name" value="AA_adenyl_dom"/>
</dbReference>
<dbReference type="Pfam" id="PF00668">
    <property type="entry name" value="Condensation"/>
    <property type="match status" value="2"/>
</dbReference>
<dbReference type="Proteomes" id="UP000602284">
    <property type="component" value="Unassembled WGS sequence"/>
</dbReference>
<dbReference type="InterPro" id="IPR000873">
    <property type="entry name" value="AMP-dep_synth/lig_dom"/>
</dbReference>
<accession>A0ABS1J643</accession>
<dbReference type="SUPFAM" id="SSF56801">
    <property type="entry name" value="Acetyl-CoA synthetase-like"/>
    <property type="match status" value="1"/>
</dbReference>